<dbReference type="SUPFAM" id="SSF54631">
    <property type="entry name" value="CBS-domain pair"/>
    <property type="match status" value="1"/>
</dbReference>
<comment type="similarity">
    <text evidence="2">Belongs to the UPF0053 family.</text>
</comment>
<evidence type="ECO:0000313" key="13">
    <source>
        <dbReference type="EMBL" id="SKA69477.1"/>
    </source>
</evidence>
<evidence type="ECO:0000256" key="4">
    <source>
        <dbReference type="ARBA" id="ARBA00022737"/>
    </source>
</evidence>
<feature type="transmembrane region" description="Helical" evidence="10">
    <location>
        <begin position="61"/>
        <end position="80"/>
    </location>
</feature>
<evidence type="ECO:0000256" key="8">
    <source>
        <dbReference type="PROSITE-ProRule" id="PRU00703"/>
    </source>
</evidence>
<dbReference type="GO" id="GO:0005886">
    <property type="term" value="C:plasma membrane"/>
    <property type="evidence" value="ECO:0007669"/>
    <property type="project" value="TreeGrafter"/>
</dbReference>
<keyword evidence="3 9" id="KW-0812">Transmembrane</keyword>
<keyword evidence="4" id="KW-0677">Repeat</keyword>
<dbReference type="AlphaFoldDB" id="A0A1T4VX16"/>
<evidence type="ECO:0000313" key="14">
    <source>
        <dbReference type="Proteomes" id="UP000190814"/>
    </source>
</evidence>
<evidence type="ECO:0000256" key="1">
    <source>
        <dbReference type="ARBA" id="ARBA00004141"/>
    </source>
</evidence>
<dbReference type="Pfam" id="PF03471">
    <property type="entry name" value="CorC_HlyC"/>
    <property type="match status" value="1"/>
</dbReference>
<evidence type="ECO:0000256" key="7">
    <source>
        <dbReference type="ARBA" id="ARBA00023136"/>
    </source>
</evidence>
<dbReference type="InterPro" id="IPR046342">
    <property type="entry name" value="CBS_dom_sf"/>
</dbReference>
<evidence type="ECO:0000256" key="10">
    <source>
        <dbReference type="SAM" id="Phobius"/>
    </source>
</evidence>
<keyword evidence="6 8" id="KW-0129">CBS domain</keyword>
<dbReference type="RefSeq" id="WP_078766710.1">
    <property type="nucleotide sequence ID" value="NZ_FUXZ01000011.1"/>
</dbReference>
<evidence type="ECO:0000256" key="3">
    <source>
        <dbReference type="ARBA" id="ARBA00022692"/>
    </source>
</evidence>
<gene>
    <name evidence="13" type="ORF">SAMN02745111_01863</name>
</gene>
<dbReference type="Proteomes" id="UP000190814">
    <property type="component" value="Unassembled WGS sequence"/>
</dbReference>
<dbReference type="EMBL" id="FUXZ01000011">
    <property type="protein sequence ID" value="SKA69477.1"/>
    <property type="molecule type" value="Genomic_DNA"/>
</dbReference>
<accession>A0A1T4VX16</accession>
<feature type="transmembrane region" description="Helical" evidence="10">
    <location>
        <begin position="92"/>
        <end position="111"/>
    </location>
</feature>
<dbReference type="InterPro" id="IPR005170">
    <property type="entry name" value="Transptr-assoc_dom"/>
</dbReference>
<feature type="transmembrane region" description="Helical" evidence="10">
    <location>
        <begin position="123"/>
        <end position="145"/>
    </location>
</feature>
<dbReference type="GO" id="GO:0050660">
    <property type="term" value="F:flavin adenine dinucleotide binding"/>
    <property type="evidence" value="ECO:0007669"/>
    <property type="project" value="InterPro"/>
</dbReference>
<keyword evidence="7 9" id="KW-0472">Membrane</keyword>
<evidence type="ECO:0000256" key="6">
    <source>
        <dbReference type="ARBA" id="ARBA00023122"/>
    </source>
</evidence>
<dbReference type="Pfam" id="PF01595">
    <property type="entry name" value="CNNM"/>
    <property type="match status" value="1"/>
</dbReference>
<feature type="transmembrane region" description="Helical" evidence="10">
    <location>
        <begin position="6"/>
        <end position="29"/>
    </location>
</feature>
<dbReference type="PANTHER" id="PTHR22777:SF17">
    <property type="entry name" value="UPF0053 PROTEIN SLL0260"/>
    <property type="match status" value="1"/>
</dbReference>
<dbReference type="InterPro" id="IPR000644">
    <property type="entry name" value="CBS_dom"/>
</dbReference>
<dbReference type="PROSITE" id="PS51846">
    <property type="entry name" value="CNNM"/>
    <property type="match status" value="1"/>
</dbReference>
<dbReference type="InterPro" id="IPR002550">
    <property type="entry name" value="CNNM"/>
</dbReference>
<evidence type="ECO:0000256" key="2">
    <source>
        <dbReference type="ARBA" id="ARBA00006337"/>
    </source>
</evidence>
<dbReference type="InterPro" id="IPR016169">
    <property type="entry name" value="FAD-bd_PCMH_sub2"/>
</dbReference>
<sequence length="429" mass="48375">MDTANIIKLVILIILLILSGFFSSAETALTTLNRIKLNLAASSGDKKAILLVKITSNSSKMLSAILIGNNIVNLSASALATILAQNIWGNKYVSFATGILTFLVLIFGEIIPKTVASLYPEKIAYLYTYIINILMIILTPFIFIVDKISYVLLMCLGIDTNKKRDIITEAELRGIVSASTKHGIIEDSEEDIINNVFDLSDALAKDIMVPRIDICSTSVDTPMSDFYELVRDNKYTRIPIYENTIDNIIGFVNIKDVFFDIISKENKKKRKKENLRDYIRATIYTFEQKNLYELLDEMMEQSIPLAVVLDSHSAVAGIISLEDILEELVGEIRDEFDSDEVDTIRKADKSHYIVSGITRIEDFNDFFNTKITSDDYDSISGIILEKLDRIPSIGDTIEIEDLTIKVTKLDKQRIDTLIVYKTKSKQKED</sequence>
<protein>
    <submittedName>
        <fullName evidence="13">Hemolysin, contains CBS domains</fullName>
    </submittedName>
</protein>
<keyword evidence="14" id="KW-1185">Reference proteome</keyword>
<evidence type="ECO:0000259" key="11">
    <source>
        <dbReference type="PROSITE" id="PS51371"/>
    </source>
</evidence>
<keyword evidence="5 9" id="KW-1133">Transmembrane helix</keyword>
<dbReference type="Gene3D" id="3.30.465.10">
    <property type="match status" value="1"/>
</dbReference>
<evidence type="ECO:0000256" key="9">
    <source>
        <dbReference type="PROSITE-ProRule" id="PRU01193"/>
    </source>
</evidence>
<dbReference type="Gene3D" id="3.10.580.10">
    <property type="entry name" value="CBS-domain"/>
    <property type="match status" value="1"/>
</dbReference>
<feature type="domain" description="CNNM transmembrane" evidence="12">
    <location>
        <begin position="1"/>
        <end position="189"/>
    </location>
</feature>
<dbReference type="InterPro" id="IPR044751">
    <property type="entry name" value="Ion_transp-like_CBS"/>
</dbReference>
<proteinExistence type="inferred from homology"/>
<reference evidence="13 14" key="1">
    <citation type="submission" date="2017-02" db="EMBL/GenBank/DDBJ databases">
        <authorList>
            <person name="Peterson S.W."/>
        </authorList>
    </citation>
    <scope>NUCLEOTIDE SEQUENCE [LARGE SCALE GENOMIC DNA]</scope>
    <source>
        <strain evidence="13 14">ATCC 35992</strain>
    </source>
</reference>
<feature type="domain" description="CBS" evidence="11">
    <location>
        <begin position="278"/>
        <end position="335"/>
    </location>
</feature>
<dbReference type="OrthoDB" id="9798188at2"/>
<dbReference type="SMART" id="SM01091">
    <property type="entry name" value="CorC_HlyC"/>
    <property type="match status" value="1"/>
</dbReference>
<feature type="domain" description="CBS" evidence="11">
    <location>
        <begin position="208"/>
        <end position="268"/>
    </location>
</feature>
<dbReference type="InterPro" id="IPR036318">
    <property type="entry name" value="FAD-bd_PCMH-like_sf"/>
</dbReference>
<dbReference type="CDD" id="cd04590">
    <property type="entry name" value="CBS_pair_CorC_HlyC_assoc"/>
    <property type="match status" value="1"/>
</dbReference>
<evidence type="ECO:0000256" key="5">
    <source>
        <dbReference type="ARBA" id="ARBA00022989"/>
    </source>
</evidence>
<dbReference type="STRING" id="39495.SAMN02745111_01863"/>
<dbReference type="PROSITE" id="PS51371">
    <property type="entry name" value="CBS"/>
    <property type="match status" value="2"/>
</dbReference>
<dbReference type="Pfam" id="PF00571">
    <property type="entry name" value="CBS"/>
    <property type="match status" value="2"/>
</dbReference>
<evidence type="ECO:0000259" key="12">
    <source>
        <dbReference type="PROSITE" id="PS51846"/>
    </source>
</evidence>
<dbReference type="PANTHER" id="PTHR22777">
    <property type="entry name" value="HEMOLYSIN-RELATED"/>
    <property type="match status" value="1"/>
</dbReference>
<dbReference type="SUPFAM" id="SSF56176">
    <property type="entry name" value="FAD-binding/transporter-associated domain-like"/>
    <property type="match status" value="1"/>
</dbReference>
<organism evidence="13 14">
    <name type="scientific">Eubacterium uniforme</name>
    <dbReference type="NCBI Taxonomy" id="39495"/>
    <lineage>
        <taxon>Bacteria</taxon>
        <taxon>Bacillati</taxon>
        <taxon>Bacillota</taxon>
        <taxon>Clostridia</taxon>
        <taxon>Eubacteriales</taxon>
        <taxon>Eubacteriaceae</taxon>
        <taxon>Eubacterium</taxon>
    </lineage>
</organism>
<comment type="subcellular location">
    <subcellularLocation>
        <location evidence="1">Membrane</location>
        <topology evidence="1">Multi-pass membrane protein</topology>
    </subcellularLocation>
</comment>
<name>A0A1T4VX16_9FIRM</name>